<reference evidence="1 2" key="1">
    <citation type="submission" date="2018-05" db="EMBL/GenBank/DDBJ databases">
        <title>Draft genome of Methanospirillum lacunae Ki8-1.</title>
        <authorList>
            <person name="Dueholm M.S."/>
            <person name="Nielsen P.H."/>
            <person name="Bakmann L.F."/>
            <person name="Otzen D.E."/>
        </authorList>
    </citation>
    <scope>NUCLEOTIDE SEQUENCE [LARGE SCALE GENOMIC DNA]</scope>
    <source>
        <strain evidence="1 2">Ki8-1</strain>
    </source>
</reference>
<proteinExistence type="predicted"/>
<protein>
    <submittedName>
        <fullName evidence="1">Uncharacterized protein</fullName>
    </submittedName>
</protein>
<keyword evidence="2" id="KW-1185">Reference proteome</keyword>
<name>A0A2V2N1K5_9EURY</name>
<evidence type="ECO:0000313" key="2">
    <source>
        <dbReference type="Proteomes" id="UP000245657"/>
    </source>
</evidence>
<evidence type="ECO:0000313" key="1">
    <source>
        <dbReference type="EMBL" id="PWR74204.1"/>
    </source>
</evidence>
<dbReference type="EMBL" id="QGMY01000002">
    <property type="protein sequence ID" value="PWR74204.1"/>
    <property type="molecule type" value="Genomic_DNA"/>
</dbReference>
<dbReference type="AlphaFoldDB" id="A0A2V2N1K5"/>
<sequence length="121" mass="13572">MRLFRMNLPHLFWFIFCCGALWKIGRLKPDPETDMVRIIIDGPGEIGRISKQDARDVINRVEGIGIEPGGTVGLSTSGHGVVFKIPGEERTQFIAVAMQVWNMLEYWPRKKAALFEEVGGG</sequence>
<dbReference type="Proteomes" id="UP000245657">
    <property type="component" value="Unassembled WGS sequence"/>
</dbReference>
<organism evidence="1 2">
    <name type="scientific">Methanospirillum lacunae</name>
    <dbReference type="NCBI Taxonomy" id="668570"/>
    <lineage>
        <taxon>Archaea</taxon>
        <taxon>Methanobacteriati</taxon>
        <taxon>Methanobacteriota</taxon>
        <taxon>Stenosarchaea group</taxon>
        <taxon>Methanomicrobia</taxon>
        <taxon>Methanomicrobiales</taxon>
        <taxon>Methanospirillaceae</taxon>
        <taxon>Methanospirillum</taxon>
    </lineage>
</organism>
<gene>
    <name evidence="1" type="ORF">DK846_03380</name>
</gene>
<comment type="caution">
    <text evidence="1">The sequence shown here is derived from an EMBL/GenBank/DDBJ whole genome shotgun (WGS) entry which is preliminary data.</text>
</comment>
<accession>A0A2V2N1K5</accession>